<comment type="caution">
    <text evidence="2">The sequence shown here is derived from an EMBL/GenBank/DDBJ whole genome shotgun (WGS) entry which is preliminary data.</text>
</comment>
<feature type="region of interest" description="Disordered" evidence="1">
    <location>
        <begin position="1"/>
        <end position="42"/>
    </location>
</feature>
<accession>A0A5B7JUG2</accession>
<dbReference type="EMBL" id="VSRR010123265">
    <property type="protein sequence ID" value="MPD00511.1"/>
    <property type="molecule type" value="Genomic_DNA"/>
</dbReference>
<proteinExistence type="predicted"/>
<reference evidence="2 3" key="1">
    <citation type="submission" date="2019-05" db="EMBL/GenBank/DDBJ databases">
        <title>Another draft genome of Portunus trituberculatus and its Hox gene families provides insights of decapod evolution.</title>
        <authorList>
            <person name="Jeong J.-H."/>
            <person name="Song I."/>
            <person name="Kim S."/>
            <person name="Choi T."/>
            <person name="Kim D."/>
            <person name="Ryu S."/>
            <person name="Kim W."/>
        </authorList>
    </citation>
    <scope>NUCLEOTIDE SEQUENCE [LARGE SCALE GENOMIC DNA]</scope>
    <source>
        <tissue evidence="2">Muscle</tissue>
    </source>
</reference>
<dbReference type="AlphaFoldDB" id="A0A5B7JUG2"/>
<dbReference type="Proteomes" id="UP000324222">
    <property type="component" value="Unassembled WGS sequence"/>
</dbReference>
<evidence type="ECO:0000313" key="2">
    <source>
        <dbReference type="EMBL" id="MPD00511.1"/>
    </source>
</evidence>
<gene>
    <name evidence="2" type="ORF">E2C01_095986</name>
</gene>
<organism evidence="2 3">
    <name type="scientific">Portunus trituberculatus</name>
    <name type="common">Swimming crab</name>
    <name type="synonym">Neptunus trituberculatus</name>
    <dbReference type="NCBI Taxonomy" id="210409"/>
    <lineage>
        <taxon>Eukaryota</taxon>
        <taxon>Metazoa</taxon>
        <taxon>Ecdysozoa</taxon>
        <taxon>Arthropoda</taxon>
        <taxon>Crustacea</taxon>
        <taxon>Multicrustacea</taxon>
        <taxon>Malacostraca</taxon>
        <taxon>Eumalacostraca</taxon>
        <taxon>Eucarida</taxon>
        <taxon>Decapoda</taxon>
        <taxon>Pleocyemata</taxon>
        <taxon>Brachyura</taxon>
        <taxon>Eubrachyura</taxon>
        <taxon>Portunoidea</taxon>
        <taxon>Portunidae</taxon>
        <taxon>Portuninae</taxon>
        <taxon>Portunus</taxon>
    </lineage>
</organism>
<sequence>MDSTRNSGLRHNSEPRDPKLPQWSQTEYARRKYTTQNEIREL</sequence>
<evidence type="ECO:0000256" key="1">
    <source>
        <dbReference type="SAM" id="MobiDB-lite"/>
    </source>
</evidence>
<evidence type="ECO:0000313" key="3">
    <source>
        <dbReference type="Proteomes" id="UP000324222"/>
    </source>
</evidence>
<protein>
    <submittedName>
        <fullName evidence="2">Uncharacterized protein</fullName>
    </submittedName>
</protein>
<name>A0A5B7JUG2_PORTR</name>
<feature type="compositionally biased region" description="Polar residues" evidence="1">
    <location>
        <begin position="1"/>
        <end position="10"/>
    </location>
</feature>
<keyword evidence="3" id="KW-1185">Reference proteome</keyword>